<dbReference type="PROSITE" id="PS50123">
    <property type="entry name" value="CHER"/>
    <property type="match status" value="1"/>
</dbReference>
<dbReference type="GO" id="GO:0008168">
    <property type="term" value="F:methyltransferase activity"/>
    <property type="evidence" value="ECO:0007669"/>
    <property type="project" value="UniProtKB-KW"/>
</dbReference>
<dbReference type="RefSeq" id="WP_343165212.1">
    <property type="nucleotide sequence ID" value="NZ_JBHRSV010000026.1"/>
</dbReference>
<dbReference type="PANTHER" id="PTHR24422">
    <property type="entry name" value="CHEMOTAXIS PROTEIN METHYLTRANSFERASE"/>
    <property type="match status" value="1"/>
</dbReference>
<keyword evidence="2" id="KW-0489">Methyltransferase</keyword>
<keyword evidence="2" id="KW-0808">Transferase</keyword>
<dbReference type="SMART" id="SM00138">
    <property type="entry name" value="MeTrc"/>
    <property type="match status" value="1"/>
</dbReference>
<dbReference type="PRINTS" id="PR00996">
    <property type="entry name" value="CHERMTFRASE"/>
</dbReference>
<dbReference type="EMBL" id="JBHRSV010000026">
    <property type="protein sequence ID" value="MFC2926888.1"/>
    <property type="molecule type" value="Genomic_DNA"/>
</dbReference>
<dbReference type="InterPro" id="IPR000780">
    <property type="entry name" value="CheR_MeTrfase"/>
</dbReference>
<accession>A0ABV6ZZU9</accession>
<gene>
    <name evidence="2" type="ORF">ACFOOR_12290</name>
</gene>
<evidence type="ECO:0000259" key="1">
    <source>
        <dbReference type="PROSITE" id="PS50123"/>
    </source>
</evidence>
<feature type="domain" description="CheR-type methyltransferase" evidence="1">
    <location>
        <begin position="1"/>
        <end position="249"/>
    </location>
</feature>
<reference evidence="3" key="1">
    <citation type="journal article" date="2019" name="Int. J. Syst. Evol. Microbiol.">
        <title>The Global Catalogue of Microorganisms (GCM) 10K type strain sequencing project: providing services to taxonomists for standard genome sequencing and annotation.</title>
        <authorList>
            <consortium name="The Broad Institute Genomics Platform"/>
            <consortium name="The Broad Institute Genome Sequencing Center for Infectious Disease"/>
            <person name="Wu L."/>
            <person name="Ma J."/>
        </authorList>
    </citation>
    <scope>NUCLEOTIDE SEQUENCE [LARGE SCALE GENOMIC DNA]</scope>
    <source>
        <strain evidence="3">KCTC 52487</strain>
    </source>
</reference>
<proteinExistence type="predicted"/>
<dbReference type="Gene3D" id="3.40.50.150">
    <property type="entry name" value="Vaccinia Virus protein VP39"/>
    <property type="match status" value="1"/>
</dbReference>
<evidence type="ECO:0000313" key="2">
    <source>
        <dbReference type="EMBL" id="MFC2926888.1"/>
    </source>
</evidence>
<keyword evidence="3" id="KW-1185">Reference proteome</keyword>
<dbReference type="InterPro" id="IPR050903">
    <property type="entry name" value="Bact_Chemotaxis_MeTrfase"/>
</dbReference>
<comment type="caution">
    <text evidence="2">The sequence shown here is derived from an EMBL/GenBank/DDBJ whole genome shotgun (WGS) entry which is preliminary data.</text>
</comment>
<dbReference type="Pfam" id="PF01739">
    <property type="entry name" value="CheR"/>
    <property type="match status" value="1"/>
</dbReference>
<name>A0ABV6ZZU9_9PROT</name>
<evidence type="ECO:0000313" key="3">
    <source>
        <dbReference type="Proteomes" id="UP001595379"/>
    </source>
</evidence>
<dbReference type="PANTHER" id="PTHR24422:SF21">
    <property type="entry name" value="CHEMOTAXIS PROTEIN METHYLTRANSFERASE 1"/>
    <property type="match status" value="1"/>
</dbReference>
<protein>
    <submittedName>
        <fullName evidence="2">CheR family methyltransferase</fullName>
    </submittedName>
</protein>
<dbReference type="InterPro" id="IPR029063">
    <property type="entry name" value="SAM-dependent_MTases_sf"/>
</dbReference>
<sequence length="276" mass="30192">MVTAEDMLSIASEAGRIAGLAIRPEQGAMIESRLSGLARAEGYDSVNALIGAMKTRKDAKLTGAAVEALAGRDTWFFRQREQYDLILNDMLPVLARARGRRQPIRIWSAGCSTGQEAYSLAMVLAEETGHIGDLAIEIVGTDISRRAIERARAGAYSQFDVQRGLSIHRLVKHFEQTGKDWRIKTALRSMVRFEQGNLLTPPEDTGLFDIILCRNVLTALTPEARKRVIANLSARCADDGYLLMGEGEAAYAAGPFRAVRGQKGILTRPDVTEMAA</sequence>
<dbReference type="SUPFAM" id="SSF53335">
    <property type="entry name" value="S-adenosyl-L-methionine-dependent methyltransferases"/>
    <property type="match status" value="1"/>
</dbReference>
<organism evidence="2 3">
    <name type="scientific">Hyphobacterium vulgare</name>
    <dbReference type="NCBI Taxonomy" id="1736751"/>
    <lineage>
        <taxon>Bacteria</taxon>
        <taxon>Pseudomonadati</taxon>
        <taxon>Pseudomonadota</taxon>
        <taxon>Alphaproteobacteria</taxon>
        <taxon>Maricaulales</taxon>
        <taxon>Maricaulaceae</taxon>
        <taxon>Hyphobacterium</taxon>
    </lineage>
</organism>
<dbReference type="Proteomes" id="UP001595379">
    <property type="component" value="Unassembled WGS sequence"/>
</dbReference>
<dbReference type="InterPro" id="IPR022642">
    <property type="entry name" value="CheR_C"/>
</dbReference>
<dbReference type="GO" id="GO:0032259">
    <property type="term" value="P:methylation"/>
    <property type="evidence" value="ECO:0007669"/>
    <property type="project" value="UniProtKB-KW"/>
</dbReference>